<reference evidence="1 2" key="1">
    <citation type="submission" date="2014-04" db="EMBL/GenBank/DDBJ databases">
        <title>Genome evolution of avian class.</title>
        <authorList>
            <person name="Zhang G."/>
            <person name="Li C."/>
        </authorList>
    </citation>
    <scope>NUCLEOTIDE SEQUENCE [LARGE SCALE GENOMIC DNA]</scope>
    <source>
        <strain evidence="1">BGI_N320</strain>
    </source>
</reference>
<feature type="non-terminal residue" evidence="1">
    <location>
        <position position="1"/>
    </location>
</feature>
<sequence length="46" mass="5025">TLHSTLRLVTAGHILPGAAKEENREHKVWARAGSSVVLPCHLSPRK</sequence>
<dbReference type="EMBL" id="KL526930">
    <property type="protein sequence ID" value="KFO91504.1"/>
    <property type="molecule type" value="Genomic_DNA"/>
</dbReference>
<evidence type="ECO:0000313" key="1">
    <source>
        <dbReference type="EMBL" id="KFO91504.1"/>
    </source>
</evidence>
<keyword evidence="2" id="KW-1185">Reference proteome</keyword>
<feature type="non-terminal residue" evidence="1">
    <location>
        <position position="46"/>
    </location>
</feature>
<dbReference type="Proteomes" id="UP000054064">
    <property type="component" value="Unassembled WGS sequence"/>
</dbReference>
<name>A0A091H7X2_BUCRH</name>
<dbReference type="AlphaFoldDB" id="A0A091H7X2"/>
<organism evidence="1 2">
    <name type="scientific">Buceros rhinoceros silvestris</name>
    <dbReference type="NCBI Taxonomy" id="175836"/>
    <lineage>
        <taxon>Eukaryota</taxon>
        <taxon>Metazoa</taxon>
        <taxon>Chordata</taxon>
        <taxon>Craniata</taxon>
        <taxon>Vertebrata</taxon>
        <taxon>Euteleostomi</taxon>
        <taxon>Archelosauria</taxon>
        <taxon>Archosauria</taxon>
        <taxon>Dinosauria</taxon>
        <taxon>Saurischia</taxon>
        <taxon>Theropoda</taxon>
        <taxon>Coelurosauria</taxon>
        <taxon>Aves</taxon>
        <taxon>Neognathae</taxon>
        <taxon>Neoaves</taxon>
        <taxon>Telluraves</taxon>
        <taxon>Coraciimorphae</taxon>
        <taxon>Bucerotiformes</taxon>
        <taxon>Bucerotidae</taxon>
        <taxon>Buceros</taxon>
    </lineage>
</organism>
<gene>
    <name evidence="1" type="ORF">N320_04046</name>
</gene>
<accession>A0A091H7X2</accession>
<protein>
    <submittedName>
        <fullName evidence="1">Uncharacterized protein</fullName>
    </submittedName>
</protein>
<proteinExistence type="predicted"/>
<evidence type="ECO:0000313" key="2">
    <source>
        <dbReference type="Proteomes" id="UP000054064"/>
    </source>
</evidence>